<evidence type="ECO:0000313" key="4">
    <source>
        <dbReference type="Proteomes" id="UP000186218"/>
    </source>
</evidence>
<dbReference type="SUPFAM" id="SSF52266">
    <property type="entry name" value="SGNH hydrolase"/>
    <property type="match status" value="1"/>
</dbReference>
<dbReference type="GO" id="GO:0004622">
    <property type="term" value="F:phosphatidylcholine lysophospholipase activity"/>
    <property type="evidence" value="ECO:0007669"/>
    <property type="project" value="TreeGrafter"/>
</dbReference>
<keyword evidence="4" id="KW-1185">Reference proteome</keyword>
<evidence type="ECO:0000259" key="2">
    <source>
        <dbReference type="Pfam" id="PF13472"/>
    </source>
</evidence>
<sequence>MAGAAAAAGSAGAGWAAWNFLTGQARAARSVIPHRTDNAPNGDGLYEPGGIGPSPVSRTTSADIHLMVFGDSTAAGLGVDLPTLTPGAQLARKLADHLEQRVRLSTKAIVGATSRGLEGQVDAMLVAGPRPDVALILVGANDVTALHHIRPSARRLGDAVARLHEAGCAVVVGTCPDLGVVTAIPQPLRAVIRQYSLRLAAAQSQQVRTHGGRPVPLAELLADQFRAAPERMFSADNYHPSAVGYEAAADTLLPDTLAAIGAWGEQPLPQPPITSDLIDDSRWVTRLRKRFTRAPAHNDRESAPARSTQP</sequence>
<feature type="domain" description="SGNH hydrolase-type esterase" evidence="2">
    <location>
        <begin position="68"/>
        <end position="247"/>
    </location>
</feature>
<feature type="region of interest" description="Disordered" evidence="1">
    <location>
        <begin position="291"/>
        <end position="310"/>
    </location>
</feature>
<dbReference type="InterPro" id="IPR013830">
    <property type="entry name" value="SGNH_hydro"/>
</dbReference>
<feature type="region of interest" description="Disordered" evidence="1">
    <location>
        <begin position="33"/>
        <end position="56"/>
    </location>
</feature>
<dbReference type="AlphaFoldDB" id="A0A1N7DRL6"/>
<gene>
    <name evidence="3" type="ORF">SAMN05445060_0847</name>
</gene>
<reference evidence="3 4" key="1">
    <citation type="submission" date="2017-01" db="EMBL/GenBank/DDBJ databases">
        <authorList>
            <person name="Mah S.A."/>
            <person name="Swanson W.J."/>
            <person name="Moy G.W."/>
            <person name="Vacquier V.D."/>
        </authorList>
    </citation>
    <scope>NUCLEOTIDE SEQUENCE [LARGE SCALE GENOMIC DNA]</scope>
    <source>
        <strain evidence="3 4">CPCC 203464</strain>
    </source>
</reference>
<dbReference type="Proteomes" id="UP000186218">
    <property type="component" value="Unassembled WGS sequence"/>
</dbReference>
<dbReference type="STRING" id="1344003.SAMN05445060_0847"/>
<dbReference type="EMBL" id="FTNT01000002">
    <property type="protein sequence ID" value="SIR78429.1"/>
    <property type="molecule type" value="Genomic_DNA"/>
</dbReference>
<proteinExistence type="predicted"/>
<dbReference type="PANTHER" id="PTHR30383:SF5">
    <property type="entry name" value="SGNH HYDROLASE-TYPE ESTERASE DOMAIN-CONTAINING PROTEIN"/>
    <property type="match status" value="1"/>
</dbReference>
<evidence type="ECO:0000256" key="1">
    <source>
        <dbReference type="SAM" id="MobiDB-lite"/>
    </source>
</evidence>
<organism evidence="3 4">
    <name type="scientific">Williamsia sterculiae</name>
    <dbReference type="NCBI Taxonomy" id="1344003"/>
    <lineage>
        <taxon>Bacteria</taxon>
        <taxon>Bacillati</taxon>
        <taxon>Actinomycetota</taxon>
        <taxon>Actinomycetes</taxon>
        <taxon>Mycobacteriales</taxon>
        <taxon>Nocardiaceae</taxon>
        <taxon>Williamsia</taxon>
    </lineage>
</organism>
<dbReference type="InterPro" id="IPR036514">
    <property type="entry name" value="SGNH_hydro_sf"/>
</dbReference>
<evidence type="ECO:0000313" key="3">
    <source>
        <dbReference type="EMBL" id="SIR78429.1"/>
    </source>
</evidence>
<dbReference type="PANTHER" id="PTHR30383">
    <property type="entry name" value="THIOESTERASE 1/PROTEASE 1/LYSOPHOSPHOLIPASE L1"/>
    <property type="match status" value="1"/>
</dbReference>
<dbReference type="Pfam" id="PF13472">
    <property type="entry name" value="Lipase_GDSL_2"/>
    <property type="match status" value="1"/>
</dbReference>
<name>A0A1N7DRL6_9NOCA</name>
<dbReference type="Gene3D" id="3.40.50.1110">
    <property type="entry name" value="SGNH hydrolase"/>
    <property type="match status" value="1"/>
</dbReference>
<dbReference type="InterPro" id="IPR051532">
    <property type="entry name" value="Ester_Hydrolysis_Enzymes"/>
</dbReference>
<accession>A0A1N7DRL6</accession>
<protein>
    <submittedName>
        <fullName evidence="3">Lysophospholipase L1</fullName>
    </submittedName>
</protein>
<dbReference type="CDD" id="cd01836">
    <property type="entry name" value="FeeA_FeeB_like"/>
    <property type="match status" value="1"/>
</dbReference>